<evidence type="ECO:0000256" key="4">
    <source>
        <dbReference type="ARBA" id="ARBA00022692"/>
    </source>
</evidence>
<feature type="domain" description="TonB-dependent receptor plug" evidence="12">
    <location>
        <begin position="66"/>
        <end position="177"/>
    </location>
</feature>
<gene>
    <name evidence="13" type="ORF">NF685_11885</name>
</gene>
<comment type="similarity">
    <text evidence="8 9">Belongs to the TonB-dependent receptor family.</text>
</comment>
<keyword evidence="10" id="KW-0732">Signal</keyword>
<comment type="subcellular location">
    <subcellularLocation>
        <location evidence="1 8">Cell outer membrane</location>
        <topology evidence="1 8">Multi-pass membrane protein</topology>
    </subcellularLocation>
</comment>
<sequence>MALSLRRSFLLTFTAVAGLSASDAFAASVPMDETATKKKALSKTGQTSAKSETIMVTGSYLRSSNNSSANPVQIVTAKQIQQTSAISLGDYLQRLPSVGSSGTTNQVTNGGSGVSCTDIRNFGQKRVLVLIDGKRTAINASSACVDLNTIPIEQIASVEMLKDGGSELYGADAVSGVLNIKMRHDVTKASITMRGGISQYGDAKTGLLSAMKGFNFDHGRGNVTLFGQYNTSGGIMSQDRAWAANPQQSNPVTGTPLYGSSVIPEGRVTDPRTGANLVSNGDGTFHRYTNADRYNFAKDTMVQNYNQNSALSGDAHYDLDSHFKPYANVRYSHTTTARQMAASPVSGGIKPSPLLSSWTIPAGSPYNIWGKDAVMSRRMNDLGPRKMDYATDTWTVIGGAKGKIWRGWEYDASMTYGQSRYTANTQNMGNYRHLLQMTGVRQLDPTSPSSAIVYDPTVCTSQPGCVLSNPLAPLSPEAAAYGKFTQHDHAEYQLRDFNLRINNSEVVKMPYQHGGNVGIAFGMEHRSEQLSNKPDPIVVSGDSTGNATSYSGGGFNVNEVYAEGQIPLLQNAFLARDLTIDGQGRWSDYNTFGSTKNWKVSINWAPVRDIRFRATLGTSYRQPNVYELYGGQNLGYPSAYDPCSRVASYGAQSAAVQARCAGEGINTASFVPQNTGQVPTISGGNGALRPESGRTYTIGTVVTPRWIPGLSGSVTYWHYSLNNTISTLSTQYILDQCYTGADTSQCSAIAARSTSQQLTSVNALYQNLGGIRTSGIDFDLDYHVRLTSRDSLNLTNNMQQLIIFLQQNVPNGQWYNYTGRLFYNGGSGQPRVSDYAQATWQHDDFSFTYMMRYIGGMVWNNGVTDVTPKTGGQYKTPGIFTHDITLGYRLNRWNFQAGVSNLFDKKPPFVMDASTNTNNLQYGSLIVGRFAFLQAGISF</sequence>
<evidence type="ECO:0000259" key="11">
    <source>
        <dbReference type="Pfam" id="PF00593"/>
    </source>
</evidence>
<evidence type="ECO:0000256" key="8">
    <source>
        <dbReference type="PROSITE-ProRule" id="PRU01360"/>
    </source>
</evidence>
<evidence type="ECO:0000256" key="1">
    <source>
        <dbReference type="ARBA" id="ARBA00004571"/>
    </source>
</evidence>
<evidence type="ECO:0000313" key="13">
    <source>
        <dbReference type="EMBL" id="MCO6160731.1"/>
    </source>
</evidence>
<keyword evidence="2 8" id="KW-0813">Transport</keyword>
<feature type="chain" id="PRO_5045881546" evidence="10">
    <location>
        <begin position="27"/>
        <end position="939"/>
    </location>
</feature>
<dbReference type="InterPro" id="IPR037066">
    <property type="entry name" value="Plug_dom_sf"/>
</dbReference>
<dbReference type="Pfam" id="PF07715">
    <property type="entry name" value="Plug"/>
    <property type="match status" value="1"/>
</dbReference>
<keyword evidence="3 8" id="KW-1134">Transmembrane beta strand</keyword>
<keyword evidence="7 8" id="KW-0998">Cell outer membrane</keyword>
<comment type="caution">
    <text evidence="13">The sequence shown here is derived from an EMBL/GenBank/DDBJ whole genome shotgun (WGS) entry which is preliminary data.</text>
</comment>
<evidence type="ECO:0000256" key="7">
    <source>
        <dbReference type="ARBA" id="ARBA00023237"/>
    </source>
</evidence>
<keyword evidence="13" id="KW-0675">Receptor</keyword>
<dbReference type="Gene3D" id="2.40.170.20">
    <property type="entry name" value="TonB-dependent receptor, beta-barrel domain"/>
    <property type="match status" value="1"/>
</dbReference>
<organism evidence="13 14">
    <name type="scientific">Asaia lannensis NBRC 102526</name>
    <dbReference type="NCBI Taxonomy" id="1307926"/>
    <lineage>
        <taxon>Bacteria</taxon>
        <taxon>Pseudomonadati</taxon>
        <taxon>Pseudomonadota</taxon>
        <taxon>Alphaproteobacteria</taxon>
        <taxon>Acetobacterales</taxon>
        <taxon>Acetobacteraceae</taxon>
        <taxon>Asaia</taxon>
    </lineage>
</organism>
<feature type="domain" description="TonB-dependent receptor-like beta-barrel" evidence="11">
    <location>
        <begin position="433"/>
        <end position="902"/>
    </location>
</feature>
<evidence type="ECO:0000256" key="3">
    <source>
        <dbReference type="ARBA" id="ARBA00022452"/>
    </source>
</evidence>
<dbReference type="Pfam" id="PF00593">
    <property type="entry name" value="TonB_dep_Rec_b-barrel"/>
    <property type="match status" value="1"/>
</dbReference>
<name>A0ABT1CJ05_9PROT</name>
<dbReference type="InterPro" id="IPR000531">
    <property type="entry name" value="Beta-barrel_TonB"/>
</dbReference>
<dbReference type="SUPFAM" id="SSF56935">
    <property type="entry name" value="Porins"/>
    <property type="match status" value="1"/>
</dbReference>
<proteinExistence type="inferred from homology"/>
<dbReference type="PROSITE" id="PS52016">
    <property type="entry name" value="TONB_DEPENDENT_REC_3"/>
    <property type="match status" value="1"/>
</dbReference>
<keyword evidence="4 8" id="KW-0812">Transmembrane</keyword>
<evidence type="ECO:0000256" key="6">
    <source>
        <dbReference type="ARBA" id="ARBA00023136"/>
    </source>
</evidence>
<evidence type="ECO:0000259" key="12">
    <source>
        <dbReference type="Pfam" id="PF07715"/>
    </source>
</evidence>
<keyword evidence="5 9" id="KW-0798">TonB box</keyword>
<dbReference type="PANTHER" id="PTHR47234">
    <property type="match status" value="1"/>
</dbReference>
<evidence type="ECO:0000256" key="9">
    <source>
        <dbReference type="RuleBase" id="RU003357"/>
    </source>
</evidence>
<dbReference type="InterPro" id="IPR012910">
    <property type="entry name" value="Plug_dom"/>
</dbReference>
<evidence type="ECO:0000256" key="10">
    <source>
        <dbReference type="SAM" id="SignalP"/>
    </source>
</evidence>
<dbReference type="EMBL" id="JAMXQU010000010">
    <property type="protein sequence ID" value="MCO6160731.1"/>
    <property type="molecule type" value="Genomic_DNA"/>
</dbReference>
<dbReference type="Gene3D" id="2.170.130.10">
    <property type="entry name" value="TonB-dependent receptor, plug domain"/>
    <property type="match status" value="1"/>
</dbReference>
<feature type="signal peptide" evidence="10">
    <location>
        <begin position="1"/>
        <end position="26"/>
    </location>
</feature>
<keyword evidence="6 8" id="KW-0472">Membrane</keyword>
<accession>A0ABT1CJ05</accession>
<keyword evidence="14" id="KW-1185">Reference proteome</keyword>
<dbReference type="InterPro" id="IPR039426">
    <property type="entry name" value="TonB-dep_rcpt-like"/>
</dbReference>
<dbReference type="InterPro" id="IPR036942">
    <property type="entry name" value="Beta-barrel_TonB_sf"/>
</dbReference>
<evidence type="ECO:0000256" key="2">
    <source>
        <dbReference type="ARBA" id="ARBA00022448"/>
    </source>
</evidence>
<dbReference type="Proteomes" id="UP001523401">
    <property type="component" value="Unassembled WGS sequence"/>
</dbReference>
<evidence type="ECO:0000256" key="5">
    <source>
        <dbReference type="ARBA" id="ARBA00023077"/>
    </source>
</evidence>
<reference evidence="13 14" key="1">
    <citation type="submission" date="2022-06" db="EMBL/GenBank/DDBJ databases">
        <title>Whole-genome of Asaia lannensis strain LMG 27011T.</title>
        <authorList>
            <person name="Sombolestani A."/>
        </authorList>
    </citation>
    <scope>NUCLEOTIDE SEQUENCE [LARGE SCALE GENOMIC DNA]</scope>
    <source>
        <strain evidence="13 14">NBRC 102526</strain>
    </source>
</reference>
<dbReference type="PANTHER" id="PTHR47234:SF2">
    <property type="entry name" value="TONB-DEPENDENT RECEPTOR"/>
    <property type="match status" value="1"/>
</dbReference>
<protein>
    <submittedName>
        <fullName evidence="13">TonB-dependent receptor</fullName>
    </submittedName>
</protein>
<evidence type="ECO:0000313" key="14">
    <source>
        <dbReference type="Proteomes" id="UP001523401"/>
    </source>
</evidence>